<sequence>MFTLTNAYGSFDLRVQKSYQSDPTLIGIFNNDETEPRTPPTSPPTESRGGVGTAATAQLGKESKEFRAKQQGDVLRLRFLSVEDKLPMWMDSINLFTKNRRLVFLILVRQYLSNRAETSHELLHGCIEEEIDPMSDER</sequence>
<protein>
    <submittedName>
        <fullName evidence="3">Uncharacterized protein</fullName>
    </submittedName>
</protein>
<evidence type="ECO:0000256" key="1">
    <source>
        <dbReference type="SAM" id="MobiDB-lite"/>
    </source>
</evidence>
<proteinExistence type="predicted"/>
<dbReference type="WBParaSite" id="nRc.2.0.1.t12039-RA">
    <property type="protein sequence ID" value="nRc.2.0.1.t12039-RA"/>
    <property type="gene ID" value="nRc.2.0.1.g12039"/>
</dbReference>
<name>A0A915ICX2_ROMCU</name>
<dbReference type="AlphaFoldDB" id="A0A915ICX2"/>
<dbReference type="Proteomes" id="UP000887565">
    <property type="component" value="Unplaced"/>
</dbReference>
<evidence type="ECO:0000313" key="3">
    <source>
        <dbReference type="WBParaSite" id="nRc.2.0.1.t12039-RA"/>
    </source>
</evidence>
<accession>A0A915ICX2</accession>
<organism evidence="2 3">
    <name type="scientific">Romanomermis culicivorax</name>
    <name type="common">Nematode worm</name>
    <dbReference type="NCBI Taxonomy" id="13658"/>
    <lineage>
        <taxon>Eukaryota</taxon>
        <taxon>Metazoa</taxon>
        <taxon>Ecdysozoa</taxon>
        <taxon>Nematoda</taxon>
        <taxon>Enoplea</taxon>
        <taxon>Dorylaimia</taxon>
        <taxon>Mermithida</taxon>
        <taxon>Mermithoidea</taxon>
        <taxon>Mermithidae</taxon>
        <taxon>Romanomermis</taxon>
    </lineage>
</organism>
<evidence type="ECO:0000313" key="2">
    <source>
        <dbReference type="Proteomes" id="UP000887565"/>
    </source>
</evidence>
<feature type="region of interest" description="Disordered" evidence="1">
    <location>
        <begin position="28"/>
        <end position="65"/>
    </location>
</feature>
<reference evidence="3" key="1">
    <citation type="submission" date="2022-11" db="UniProtKB">
        <authorList>
            <consortium name="WormBaseParasite"/>
        </authorList>
    </citation>
    <scope>IDENTIFICATION</scope>
</reference>
<keyword evidence="2" id="KW-1185">Reference proteome</keyword>